<sequence length="159" mass="17743">MDATKYNITVRKGVFSGEECYEARVLELPDVAEYADSFEEAYALAIDTVETTAEIFAEKGKVMPVPFEPADDFSGRVTLRMPKTMHRAYSRMAEIEDVSLNHLLVNCLSYALGAFNLKYQEYTDSNPNVIPLSKQSPKVKSIKALPIGSSQSTDELQYA</sequence>
<keyword evidence="2" id="KW-1185">Reference proteome</keyword>
<dbReference type="RefSeq" id="WP_110075608.1">
    <property type="nucleotide sequence ID" value="NZ_QGTT01000004.1"/>
</dbReference>
<dbReference type="OrthoDB" id="5419659at2"/>
<evidence type="ECO:0000313" key="2">
    <source>
        <dbReference type="Proteomes" id="UP000246964"/>
    </source>
</evidence>
<dbReference type="Gene3D" id="3.30.160.250">
    <property type="match status" value="1"/>
</dbReference>
<evidence type="ECO:0000313" key="1">
    <source>
        <dbReference type="EMBL" id="PWW14238.1"/>
    </source>
</evidence>
<name>A0A317QAS5_9GAMM</name>
<accession>A0A317QAS5</accession>
<reference evidence="1 2" key="1">
    <citation type="submission" date="2018-05" db="EMBL/GenBank/DDBJ databases">
        <title>Freshwater and sediment microbial communities from various areas in North America, analyzing microbe dynamics in response to fracking.</title>
        <authorList>
            <person name="Lamendella R."/>
        </authorList>
    </citation>
    <scope>NUCLEOTIDE SEQUENCE [LARGE SCALE GENOMIC DNA]</scope>
    <source>
        <strain evidence="1 2">125B1</strain>
    </source>
</reference>
<dbReference type="STRING" id="519453.SAMN04488070_1554"/>
<dbReference type="SUPFAM" id="SSF143100">
    <property type="entry name" value="TTHA1013/TTHA0281-like"/>
    <property type="match status" value="1"/>
</dbReference>
<dbReference type="SUPFAM" id="SSF47598">
    <property type="entry name" value="Ribbon-helix-helix"/>
    <property type="match status" value="1"/>
</dbReference>
<dbReference type="EMBL" id="QGTT01000004">
    <property type="protein sequence ID" value="PWW14238.1"/>
    <property type="molecule type" value="Genomic_DNA"/>
</dbReference>
<organism evidence="1 2">
    <name type="scientific">Pseudidiomarina maritima</name>
    <dbReference type="NCBI Taxonomy" id="519453"/>
    <lineage>
        <taxon>Bacteria</taxon>
        <taxon>Pseudomonadati</taxon>
        <taxon>Pseudomonadota</taxon>
        <taxon>Gammaproteobacteria</taxon>
        <taxon>Alteromonadales</taxon>
        <taxon>Idiomarinaceae</taxon>
        <taxon>Pseudidiomarina</taxon>
    </lineage>
</organism>
<dbReference type="AlphaFoldDB" id="A0A317QAS5"/>
<dbReference type="Proteomes" id="UP000246964">
    <property type="component" value="Unassembled WGS sequence"/>
</dbReference>
<dbReference type="InterPro" id="IPR010985">
    <property type="entry name" value="Ribbon_hlx_hlx"/>
</dbReference>
<dbReference type="InterPro" id="IPR008651">
    <property type="entry name" value="Uncharacterised_HicB"/>
</dbReference>
<protein>
    <submittedName>
        <fullName evidence="1">Putative HicB family RNase H-like nuclease</fullName>
    </submittedName>
</protein>
<proteinExistence type="predicted"/>
<dbReference type="Pfam" id="PF05534">
    <property type="entry name" value="HicB"/>
    <property type="match status" value="1"/>
</dbReference>
<dbReference type="GO" id="GO:0006355">
    <property type="term" value="P:regulation of DNA-templated transcription"/>
    <property type="evidence" value="ECO:0007669"/>
    <property type="project" value="InterPro"/>
</dbReference>
<dbReference type="InterPro" id="IPR035069">
    <property type="entry name" value="TTHA1013/TTHA0281-like"/>
</dbReference>
<gene>
    <name evidence="1" type="ORF">DET45_104177</name>
</gene>
<comment type="caution">
    <text evidence="1">The sequence shown here is derived from an EMBL/GenBank/DDBJ whole genome shotgun (WGS) entry which is preliminary data.</text>
</comment>